<dbReference type="PANTHER" id="PTHR10283">
    <property type="entry name" value="SOLUTE CARRIER FAMILY 13 MEMBER"/>
    <property type="match status" value="1"/>
</dbReference>
<feature type="transmembrane region" description="Helical" evidence="7">
    <location>
        <begin position="171"/>
        <end position="193"/>
    </location>
</feature>
<dbReference type="PANTHER" id="PTHR10283:SF82">
    <property type="entry name" value="SOLUTE CARRIER FAMILY 13 MEMBER 2"/>
    <property type="match status" value="1"/>
</dbReference>
<gene>
    <name evidence="8" type="ORF">HF086_001749</name>
</gene>
<feature type="transmembrane region" description="Helical" evidence="7">
    <location>
        <begin position="276"/>
        <end position="295"/>
    </location>
</feature>
<sequence length="474" mass="53639">MAETQESVSDTKIANQPEDLNQDEKVSRRRRFVLFLSAHWRGVVCLITPLLFIAVLAPFPPEDTIIMFYGSMALAYAVEQSGLHKRVALGAIRLIGYSHYSNVTYNYVYFDVDHEYCCNYHDGAHNICCATSGIGTLVGSATNLVFKGLYERTYPSAPEYLSFPKYSAFSVPYMLILEAGLYFTLIVKFLGFLRPKSEIAKRTKIPELGKQAAKNVVEQSWKELGNITFWEIMVIILFSSAMLLFFCRSPQIFQGWGDAISEYFNLNNYKYVRDSAAALLVVFLMLLLPSTLEFFKNFTAKIDDLPKNRITSVLSWTLMDDIMPYSFMFLLGGGFALSEAAKKEYSDLNGQIGKLLKNLSIFPNHFIMLLIIIFTIFVTNFASNVAAKEINIHPLWYNIVSGVSASFCFCIPVGTPGNLIIQSSANIPTITMIKTGFWPSVATILITWFTMYYWAPVIWPDLISASPQDRYYMT</sequence>
<dbReference type="GO" id="GO:0015141">
    <property type="term" value="F:succinate transmembrane transporter activity"/>
    <property type="evidence" value="ECO:0007669"/>
    <property type="project" value="TreeGrafter"/>
</dbReference>
<evidence type="ECO:0000256" key="4">
    <source>
        <dbReference type="ARBA" id="ARBA00022989"/>
    </source>
</evidence>
<dbReference type="AlphaFoldDB" id="A0A922M0P6"/>
<feature type="transmembrane region" description="Helical" evidence="7">
    <location>
        <begin position="32"/>
        <end position="59"/>
    </location>
</feature>
<feature type="transmembrane region" description="Helical" evidence="7">
    <location>
        <begin position="436"/>
        <end position="455"/>
    </location>
</feature>
<feature type="transmembrane region" description="Helical" evidence="7">
    <location>
        <begin position="362"/>
        <end position="383"/>
    </location>
</feature>
<comment type="caution">
    <text evidence="8">The sequence shown here is derived from an EMBL/GenBank/DDBJ whole genome shotgun (WGS) entry which is preliminary data.</text>
</comment>
<dbReference type="GO" id="GO:0005886">
    <property type="term" value="C:plasma membrane"/>
    <property type="evidence" value="ECO:0007669"/>
    <property type="project" value="TreeGrafter"/>
</dbReference>
<reference evidence="8" key="1">
    <citation type="journal article" date="2021" name="G3 (Bethesda)">
        <title>Genome and transcriptome analysis of the beet armyworm Spodoptera exigua reveals targets for pest control. .</title>
        <authorList>
            <person name="Simon S."/>
            <person name="Breeschoten T."/>
            <person name="Jansen H.J."/>
            <person name="Dirks R.P."/>
            <person name="Schranz M.E."/>
            <person name="Ros V.I.D."/>
        </authorList>
    </citation>
    <scope>NUCLEOTIDE SEQUENCE</scope>
    <source>
        <strain evidence="8">TB_SE_WUR_2020</strain>
    </source>
</reference>
<feature type="transmembrane region" description="Helical" evidence="7">
    <location>
        <begin position="322"/>
        <end position="341"/>
    </location>
</feature>
<evidence type="ECO:0000256" key="2">
    <source>
        <dbReference type="ARBA" id="ARBA00006772"/>
    </source>
</evidence>
<dbReference type="GO" id="GO:0015137">
    <property type="term" value="F:citrate transmembrane transporter activity"/>
    <property type="evidence" value="ECO:0007669"/>
    <property type="project" value="TreeGrafter"/>
</dbReference>
<proteinExistence type="inferred from homology"/>
<dbReference type="EMBL" id="JACEFF010000936">
    <property type="protein sequence ID" value="KAH9627853.1"/>
    <property type="molecule type" value="Genomic_DNA"/>
</dbReference>
<evidence type="ECO:0000256" key="5">
    <source>
        <dbReference type="ARBA" id="ARBA00023136"/>
    </source>
</evidence>
<comment type="subcellular location">
    <subcellularLocation>
        <location evidence="1">Membrane</location>
        <topology evidence="1">Multi-pass membrane protein</topology>
    </subcellularLocation>
</comment>
<dbReference type="InterPro" id="IPR001898">
    <property type="entry name" value="SLC13A/DASS"/>
</dbReference>
<feature type="transmembrane region" description="Helical" evidence="7">
    <location>
        <begin position="227"/>
        <end position="247"/>
    </location>
</feature>
<feature type="compositionally biased region" description="Polar residues" evidence="6">
    <location>
        <begin position="1"/>
        <end position="14"/>
    </location>
</feature>
<feature type="transmembrane region" description="Helical" evidence="7">
    <location>
        <begin position="395"/>
        <end position="415"/>
    </location>
</feature>
<dbReference type="Proteomes" id="UP000814243">
    <property type="component" value="Unassembled WGS sequence"/>
</dbReference>
<evidence type="ECO:0000313" key="8">
    <source>
        <dbReference type="EMBL" id="KAH9627853.1"/>
    </source>
</evidence>
<keyword evidence="3 7" id="KW-0812">Transmembrane</keyword>
<evidence type="ECO:0000313" key="9">
    <source>
        <dbReference type="Proteomes" id="UP000814243"/>
    </source>
</evidence>
<evidence type="ECO:0000256" key="3">
    <source>
        <dbReference type="ARBA" id="ARBA00022692"/>
    </source>
</evidence>
<organism evidence="8 9">
    <name type="scientific">Spodoptera exigua</name>
    <name type="common">Beet armyworm</name>
    <name type="synonym">Noctua fulgens</name>
    <dbReference type="NCBI Taxonomy" id="7107"/>
    <lineage>
        <taxon>Eukaryota</taxon>
        <taxon>Metazoa</taxon>
        <taxon>Ecdysozoa</taxon>
        <taxon>Arthropoda</taxon>
        <taxon>Hexapoda</taxon>
        <taxon>Insecta</taxon>
        <taxon>Pterygota</taxon>
        <taxon>Neoptera</taxon>
        <taxon>Endopterygota</taxon>
        <taxon>Lepidoptera</taxon>
        <taxon>Glossata</taxon>
        <taxon>Ditrysia</taxon>
        <taxon>Noctuoidea</taxon>
        <taxon>Noctuidae</taxon>
        <taxon>Amphipyrinae</taxon>
        <taxon>Spodoptera</taxon>
    </lineage>
</organism>
<name>A0A922M0P6_SPOEX</name>
<feature type="region of interest" description="Disordered" evidence="6">
    <location>
        <begin position="1"/>
        <end position="20"/>
    </location>
</feature>
<evidence type="ECO:0000256" key="6">
    <source>
        <dbReference type="SAM" id="MobiDB-lite"/>
    </source>
</evidence>
<evidence type="ECO:0000256" key="1">
    <source>
        <dbReference type="ARBA" id="ARBA00004141"/>
    </source>
</evidence>
<dbReference type="Pfam" id="PF00939">
    <property type="entry name" value="Na_sulph_symp"/>
    <property type="match status" value="1"/>
</dbReference>
<keyword evidence="4 7" id="KW-1133">Transmembrane helix</keyword>
<accession>A0A922M0P6</accession>
<comment type="similarity">
    <text evidence="2">Belongs to the SLC13A/DASS transporter (TC 2.A.47) family. NADC subfamily.</text>
</comment>
<protein>
    <submittedName>
        <fullName evidence="8">Uncharacterized protein</fullName>
    </submittedName>
</protein>
<evidence type="ECO:0000256" key="7">
    <source>
        <dbReference type="SAM" id="Phobius"/>
    </source>
</evidence>
<keyword evidence="5 7" id="KW-0472">Membrane</keyword>